<feature type="compositionally biased region" description="Polar residues" evidence="11">
    <location>
        <begin position="983"/>
        <end position="1007"/>
    </location>
</feature>
<evidence type="ECO:0000256" key="4">
    <source>
        <dbReference type="ARBA" id="ARBA00022679"/>
    </source>
</evidence>
<dbReference type="InterPro" id="IPR039046">
    <property type="entry name" value="PDPK1"/>
</dbReference>
<feature type="compositionally biased region" description="Basic and acidic residues" evidence="11">
    <location>
        <begin position="1010"/>
        <end position="1020"/>
    </location>
</feature>
<evidence type="ECO:0000256" key="9">
    <source>
        <dbReference type="ARBA" id="ARBA00048679"/>
    </source>
</evidence>
<dbReference type="GO" id="GO:0004674">
    <property type="term" value="F:protein serine/threonine kinase activity"/>
    <property type="evidence" value="ECO:0007669"/>
    <property type="project" value="UniProtKB-KW"/>
</dbReference>
<evidence type="ECO:0000256" key="10">
    <source>
        <dbReference type="PROSITE-ProRule" id="PRU10141"/>
    </source>
</evidence>
<feature type="domain" description="Protein kinase" evidence="12">
    <location>
        <begin position="168"/>
        <end position="428"/>
    </location>
</feature>
<keyword evidence="5 10" id="KW-0547">Nucleotide-binding</keyword>
<feature type="compositionally biased region" description="Polar residues" evidence="11">
    <location>
        <begin position="67"/>
        <end position="82"/>
    </location>
</feature>
<feature type="region of interest" description="Disordered" evidence="11">
    <location>
        <begin position="753"/>
        <end position="776"/>
    </location>
</feature>
<feature type="compositionally biased region" description="Low complexity" evidence="11">
    <location>
        <begin position="526"/>
        <end position="535"/>
    </location>
</feature>
<dbReference type="InterPro" id="IPR050236">
    <property type="entry name" value="Ser_Thr_kinase_AGC"/>
</dbReference>
<dbReference type="GO" id="GO:0030447">
    <property type="term" value="P:filamentous growth"/>
    <property type="evidence" value="ECO:0007669"/>
    <property type="project" value="UniProtKB-ARBA"/>
</dbReference>
<keyword evidence="7 10" id="KW-0067">ATP-binding</keyword>
<dbReference type="GeneID" id="34522278"/>
<dbReference type="GO" id="GO:0005524">
    <property type="term" value="F:ATP binding"/>
    <property type="evidence" value="ECO:0007669"/>
    <property type="project" value="UniProtKB-UniRule"/>
</dbReference>
<dbReference type="FunFam" id="3.30.200.20:FF:000191">
    <property type="entry name" value="3-phosphoinositide-dependent protein kinase 2-like"/>
    <property type="match status" value="1"/>
</dbReference>
<dbReference type="Gene3D" id="3.30.200.20">
    <property type="entry name" value="Phosphorylase Kinase, domain 1"/>
    <property type="match status" value="1"/>
</dbReference>
<comment type="similarity">
    <text evidence="1">Belongs to the protein kinase superfamily. AGC Ser/Thr protein kinase family. PDPK1 subfamily.</text>
</comment>
<feature type="compositionally biased region" description="Acidic residues" evidence="11">
    <location>
        <begin position="17"/>
        <end position="27"/>
    </location>
</feature>
<dbReference type="Pfam" id="PF00069">
    <property type="entry name" value="Pkinase"/>
    <property type="match status" value="1"/>
</dbReference>
<dbReference type="InterPro" id="IPR017441">
    <property type="entry name" value="Protein_kinase_ATP_BS"/>
</dbReference>
<keyword evidence="6" id="KW-0418">Kinase</keyword>
<evidence type="ECO:0000256" key="5">
    <source>
        <dbReference type="ARBA" id="ARBA00022741"/>
    </source>
</evidence>
<dbReference type="PANTHER" id="PTHR24356">
    <property type="entry name" value="SERINE/THREONINE-PROTEIN KINASE"/>
    <property type="match status" value="1"/>
</dbReference>
<evidence type="ECO:0000256" key="2">
    <source>
        <dbReference type="ARBA" id="ARBA00012513"/>
    </source>
</evidence>
<protein>
    <recommendedName>
        <fullName evidence="2">non-specific serine/threonine protein kinase</fullName>
        <ecNumber evidence="2">2.7.11.1</ecNumber>
    </recommendedName>
</protein>
<dbReference type="PROSITE" id="PS50011">
    <property type="entry name" value="PROTEIN_KINASE_DOM"/>
    <property type="match status" value="1"/>
</dbReference>
<evidence type="ECO:0000313" key="13">
    <source>
        <dbReference type="EMBL" id="CDK28900.1"/>
    </source>
</evidence>
<feature type="region of interest" description="Disordered" evidence="11">
    <location>
        <begin position="1"/>
        <end position="82"/>
    </location>
</feature>
<dbReference type="SUPFAM" id="SSF56112">
    <property type="entry name" value="Protein kinase-like (PK-like)"/>
    <property type="match status" value="1"/>
</dbReference>
<feature type="compositionally biased region" description="Acidic residues" evidence="11">
    <location>
        <begin position="40"/>
        <end position="56"/>
    </location>
</feature>
<dbReference type="GO" id="GO:0060211">
    <property type="term" value="P:regulation of nuclear-transcribed mRNA poly(A) tail shortening"/>
    <property type="evidence" value="ECO:0007669"/>
    <property type="project" value="UniProtKB-ARBA"/>
</dbReference>
<reference evidence="13" key="1">
    <citation type="submission" date="2013-12" db="EMBL/GenBank/DDBJ databases">
        <authorList>
            <person name="Genoscope - CEA"/>
        </authorList>
    </citation>
    <scope>NUCLEOTIDE SEQUENCE</scope>
    <source>
        <strain evidence="13">CBS 1993</strain>
    </source>
</reference>
<dbReference type="STRING" id="1382522.W6MXH5"/>
<reference evidence="13" key="2">
    <citation type="submission" date="2014-02" db="EMBL/GenBank/DDBJ databases">
        <title>Complete DNA sequence of /Kuraishia capsulata/ illustrates novel genomic features among budding yeasts (/Saccharomycotina/).</title>
        <authorList>
            <person name="Morales L."/>
            <person name="Noel B."/>
            <person name="Porcel B."/>
            <person name="Marcet-Houben M."/>
            <person name="Hullo M-F."/>
            <person name="Sacerdot C."/>
            <person name="Tekaia F."/>
            <person name="Leh-Louis V."/>
            <person name="Despons L."/>
            <person name="Khanna V."/>
            <person name="Aury J-M."/>
            <person name="Barbe V."/>
            <person name="Couloux A."/>
            <person name="Labadie K."/>
            <person name="Pelletier E."/>
            <person name="Souciet J-L."/>
            <person name="Boekhout T."/>
            <person name="Gabaldon T."/>
            <person name="Wincker P."/>
            <person name="Dujon B."/>
        </authorList>
    </citation>
    <scope>NUCLEOTIDE SEQUENCE</scope>
    <source>
        <strain evidence="13">CBS 1993</strain>
    </source>
</reference>
<feature type="region of interest" description="Disordered" evidence="11">
    <location>
        <begin position="1039"/>
        <end position="1093"/>
    </location>
</feature>
<dbReference type="EC" id="2.7.11.1" evidence="2"/>
<feature type="compositionally biased region" description="Low complexity" evidence="11">
    <location>
        <begin position="616"/>
        <end position="629"/>
    </location>
</feature>
<dbReference type="InterPro" id="IPR000719">
    <property type="entry name" value="Prot_kinase_dom"/>
</dbReference>
<sequence length="1093" mass="120421">MSLPNYAERRDSMATGDEMDIIDDYGDYPETQHDSSQYTSDEDYDVADASNDEEDGSLGRSLDQKAMGSSSTLDSQEYTAPTSITNGRRLNVVSNSSLEWAGSESALDSPLDSTSSLGYNGGSDAMDMDQPPNAEEWQVRGAAQASKAEIDDDGVVSSRILRKTIKDFRLGKELGEGSYSTVVLATDKTTARQFAVKILDKKHIIREKKVKYVNIEKNALNRLGKRDGIIHLFHTFQDIASLYFVLDYAPNGELLTLIKRFGSLNEECVRYYSAQIVDAVKYMHDNGVIHRDLKPENILIDSEGRIQITDFGTAKMLDQKEDGSYPLDCRATSFVGTAEYVSPELLNDKHCGKACDIWAFGCIVYQMIAGKPPFKATNEYLTFQKVCKVQFAFSAGFPMIVRDLVKRILVLKPRDRITLRGIQQHWFYNQVDWNDHASIWNSKPPEIAPYKISAKSMMPIPELANKPFPNASSVSLKPPASKAFGSNSRSGSSSSIAAKESVMSSYGLPLQPIANSSPSLLVNGTASSSSSASASTITAKPADTTAQSVKKKPTAKTASTAAAAALMKKPAEIMLSSPSDLSVRKTPYSQPSQTIDYIPGTNIPRPVLNTRISTQSSSSSRSNSNSNSNSKKKPPGTPKPKSRLSSGAQTAEPAPMSVLDLAWASFFKNSRERVLKVGNVKVFKYTTDQFEKKYRGQLAESPLGYRSRENSSSSTSLLTQVAHGSHTGFRRPSGNGSSLTNYVSTIAEDADDDAVTFNDSNDNETEKEESAKEEFHDKASHKLKRFFGASVHHLTPQENTAKQRTMLVTTLGRAMMFIQNHEKGKQKYQLTAEVDLTNTHVRFKEVIGDRKAKNLIISGIFAIESLRTTFAFEVEKQEVSVWTNALAKSRISELERKLASSDTILSSDETAILAATMAITSNPGSPRMEEDLIGLQLTPVSPIFGEDSLKNLFQETNKPASPPPRNSTEVDPKTRTRHRRPPQQAQRTENGHNFMSTMRQTSETQSAAPRHAEQSEDTRRVISSNTPLISAAINKAISNQNQGSLHVQEPPRRSSWKASETSRPSSPVERSGVPRMVTSMNSRFLARSNRKKK</sequence>
<evidence type="ECO:0000313" key="14">
    <source>
        <dbReference type="Proteomes" id="UP000019384"/>
    </source>
</evidence>
<dbReference type="PROSITE" id="PS00108">
    <property type="entry name" value="PROTEIN_KINASE_ST"/>
    <property type="match status" value="1"/>
</dbReference>
<dbReference type="GO" id="GO:0000196">
    <property type="term" value="P:cell integrity MAPK cascade"/>
    <property type="evidence" value="ECO:0007669"/>
    <property type="project" value="UniProtKB-ARBA"/>
</dbReference>
<keyword evidence="4" id="KW-0808">Transferase</keyword>
<evidence type="ECO:0000256" key="7">
    <source>
        <dbReference type="ARBA" id="ARBA00022840"/>
    </source>
</evidence>
<dbReference type="InterPro" id="IPR011009">
    <property type="entry name" value="Kinase-like_dom_sf"/>
</dbReference>
<dbReference type="GO" id="GO:0010606">
    <property type="term" value="P:positive regulation of cytoplasmic mRNA processing body assembly"/>
    <property type="evidence" value="ECO:0007669"/>
    <property type="project" value="UniProtKB-ARBA"/>
</dbReference>
<dbReference type="AlphaFoldDB" id="W6MXH5"/>
<keyword evidence="3" id="KW-0723">Serine/threonine-protein kinase</keyword>
<dbReference type="EMBL" id="HG793130">
    <property type="protein sequence ID" value="CDK28900.1"/>
    <property type="molecule type" value="Genomic_DNA"/>
</dbReference>
<dbReference type="Proteomes" id="UP000019384">
    <property type="component" value="Unassembled WGS sequence"/>
</dbReference>
<organism evidence="13 14">
    <name type="scientific">Kuraishia capsulata CBS 1993</name>
    <dbReference type="NCBI Taxonomy" id="1382522"/>
    <lineage>
        <taxon>Eukaryota</taxon>
        <taxon>Fungi</taxon>
        <taxon>Dikarya</taxon>
        <taxon>Ascomycota</taxon>
        <taxon>Saccharomycotina</taxon>
        <taxon>Pichiomycetes</taxon>
        <taxon>Pichiales</taxon>
        <taxon>Pichiaceae</taxon>
        <taxon>Kuraishia</taxon>
    </lineage>
</organism>
<feature type="compositionally biased region" description="Polar residues" evidence="11">
    <location>
        <begin position="1056"/>
        <end position="1065"/>
    </location>
</feature>
<dbReference type="PROSITE" id="PS00107">
    <property type="entry name" value="PROTEIN_KINASE_ATP"/>
    <property type="match status" value="1"/>
</dbReference>
<dbReference type="HOGENOM" id="CLU_005768_0_0_1"/>
<feature type="region of interest" description="Disordered" evidence="11">
    <location>
        <begin position="954"/>
        <end position="1022"/>
    </location>
</feature>
<dbReference type="RefSeq" id="XP_022460890.1">
    <property type="nucleotide sequence ID" value="XM_022606016.1"/>
</dbReference>
<dbReference type="OrthoDB" id="347657at2759"/>
<dbReference type="FunFam" id="1.10.510.10:FF:000534">
    <property type="entry name" value="Serine/threonine-protein kinase PKH2"/>
    <property type="match status" value="1"/>
</dbReference>
<name>W6MXH5_9ASCO</name>
<feature type="region of interest" description="Disordered" evidence="11">
    <location>
        <begin position="578"/>
        <end position="651"/>
    </location>
</feature>
<dbReference type="Gene3D" id="1.10.510.10">
    <property type="entry name" value="Transferase(Phosphotransferase) domain 1"/>
    <property type="match status" value="1"/>
</dbReference>
<feature type="binding site" evidence="10">
    <location>
        <position position="197"/>
    </location>
    <ligand>
        <name>ATP</name>
        <dbReference type="ChEBI" id="CHEBI:30616"/>
    </ligand>
</feature>
<dbReference type="CDD" id="cd05581">
    <property type="entry name" value="STKc_PDK1"/>
    <property type="match status" value="1"/>
</dbReference>
<evidence type="ECO:0000256" key="3">
    <source>
        <dbReference type="ARBA" id="ARBA00022527"/>
    </source>
</evidence>
<dbReference type="PANTHER" id="PTHR24356:SF163">
    <property type="entry name" value="3-PHOSPHOINOSITIDE-DEPENDENT PROTEIN KINASE 1-RELATED"/>
    <property type="match status" value="1"/>
</dbReference>
<dbReference type="SMART" id="SM00220">
    <property type="entry name" value="S_TKc"/>
    <property type="match status" value="1"/>
</dbReference>
<keyword evidence="14" id="KW-1185">Reference proteome</keyword>
<comment type="catalytic activity">
    <reaction evidence="8">
        <text>L-threonyl-[protein] + ATP = O-phospho-L-threonyl-[protein] + ADP + H(+)</text>
        <dbReference type="Rhea" id="RHEA:46608"/>
        <dbReference type="Rhea" id="RHEA-COMP:11060"/>
        <dbReference type="Rhea" id="RHEA-COMP:11605"/>
        <dbReference type="ChEBI" id="CHEBI:15378"/>
        <dbReference type="ChEBI" id="CHEBI:30013"/>
        <dbReference type="ChEBI" id="CHEBI:30616"/>
        <dbReference type="ChEBI" id="CHEBI:61977"/>
        <dbReference type="ChEBI" id="CHEBI:456216"/>
        <dbReference type="EC" id="2.7.11.1"/>
    </reaction>
</comment>
<evidence type="ECO:0000256" key="6">
    <source>
        <dbReference type="ARBA" id="ARBA00022777"/>
    </source>
</evidence>
<feature type="region of interest" description="Disordered" evidence="11">
    <location>
        <begin position="522"/>
        <end position="556"/>
    </location>
</feature>
<dbReference type="GO" id="GO:0032511">
    <property type="term" value="P:late endosome to vacuole transport via multivesicular body sorting pathway"/>
    <property type="evidence" value="ECO:0007669"/>
    <property type="project" value="UniProtKB-ARBA"/>
</dbReference>
<gene>
    <name evidence="13" type="ORF">KUCA_T00004885001</name>
</gene>
<evidence type="ECO:0000256" key="11">
    <source>
        <dbReference type="SAM" id="MobiDB-lite"/>
    </source>
</evidence>
<accession>W6MXH5</accession>
<feature type="region of interest" description="Disordered" evidence="11">
    <location>
        <begin position="103"/>
        <end position="131"/>
    </location>
</feature>
<proteinExistence type="inferred from homology"/>
<dbReference type="InterPro" id="IPR008271">
    <property type="entry name" value="Ser/Thr_kinase_AS"/>
</dbReference>
<evidence type="ECO:0000256" key="8">
    <source>
        <dbReference type="ARBA" id="ARBA00047899"/>
    </source>
</evidence>
<evidence type="ECO:0000256" key="1">
    <source>
        <dbReference type="ARBA" id="ARBA00010006"/>
    </source>
</evidence>
<evidence type="ECO:0000259" key="12">
    <source>
        <dbReference type="PROSITE" id="PS50011"/>
    </source>
</evidence>
<comment type="catalytic activity">
    <reaction evidence="9">
        <text>L-seryl-[protein] + ATP = O-phospho-L-seryl-[protein] + ADP + H(+)</text>
        <dbReference type="Rhea" id="RHEA:17989"/>
        <dbReference type="Rhea" id="RHEA-COMP:9863"/>
        <dbReference type="Rhea" id="RHEA-COMP:11604"/>
        <dbReference type="ChEBI" id="CHEBI:15378"/>
        <dbReference type="ChEBI" id="CHEBI:29999"/>
        <dbReference type="ChEBI" id="CHEBI:30616"/>
        <dbReference type="ChEBI" id="CHEBI:83421"/>
        <dbReference type="ChEBI" id="CHEBI:456216"/>
        <dbReference type="EC" id="2.7.11.1"/>
    </reaction>
</comment>